<keyword evidence="4" id="KW-1185">Reference proteome</keyword>
<dbReference type="AlphaFoldDB" id="A0A1H0UL56"/>
<feature type="transmembrane region" description="Helical" evidence="2">
    <location>
        <begin position="43"/>
        <end position="62"/>
    </location>
</feature>
<dbReference type="Proteomes" id="UP000199073">
    <property type="component" value="Unassembled WGS sequence"/>
</dbReference>
<proteinExistence type="predicted"/>
<dbReference type="EMBL" id="FNJI01000033">
    <property type="protein sequence ID" value="SDP66606.1"/>
    <property type="molecule type" value="Genomic_DNA"/>
</dbReference>
<keyword evidence="2" id="KW-0472">Membrane</keyword>
<protein>
    <recommendedName>
        <fullName evidence="5">Cell division protein FtsL</fullName>
    </recommendedName>
</protein>
<evidence type="ECO:0000313" key="4">
    <source>
        <dbReference type="Proteomes" id="UP000199073"/>
    </source>
</evidence>
<organism evidence="3 4">
    <name type="scientific">Desulforhopalus singaporensis</name>
    <dbReference type="NCBI Taxonomy" id="91360"/>
    <lineage>
        <taxon>Bacteria</taxon>
        <taxon>Pseudomonadati</taxon>
        <taxon>Thermodesulfobacteriota</taxon>
        <taxon>Desulfobulbia</taxon>
        <taxon>Desulfobulbales</taxon>
        <taxon>Desulfocapsaceae</taxon>
        <taxon>Desulforhopalus</taxon>
    </lineage>
</organism>
<gene>
    <name evidence="3" type="ORF">SAMN05660330_03601</name>
</gene>
<feature type="coiled-coil region" evidence="1">
    <location>
        <begin position="62"/>
        <end position="89"/>
    </location>
</feature>
<evidence type="ECO:0000256" key="1">
    <source>
        <dbReference type="SAM" id="Coils"/>
    </source>
</evidence>
<dbReference type="OrthoDB" id="5432435at2"/>
<keyword evidence="2" id="KW-1133">Transmembrane helix</keyword>
<evidence type="ECO:0000256" key="2">
    <source>
        <dbReference type="SAM" id="Phobius"/>
    </source>
</evidence>
<dbReference type="RefSeq" id="WP_092225363.1">
    <property type="nucleotide sequence ID" value="NZ_FNJI01000033.1"/>
</dbReference>
<dbReference type="STRING" id="91360.SAMN05660330_03601"/>
<sequence>MIYSNTTQIQIRSASKVDFLSKHRRRSMVVPGSMAMWRRVGKIVLMILPVVLLFNIVISSTLSSMDRSMSRMEAKVQQLENRNIDLLAKRARLWTPGNIEKLAGERLELYSATKDQVGKFNRRLATFSYL</sequence>
<reference evidence="3 4" key="1">
    <citation type="submission" date="2016-10" db="EMBL/GenBank/DDBJ databases">
        <authorList>
            <person name="de Groot N.N."/>
        </authorList>
    </citation>
    <scope>NUCLEOTIDE SEQUENCE [LARGE SCALE GENOMIC DNA]</scope>
    <source>
        <strain evidence="3 4">DSM 12130</strain>
    </source>
</reference>
<evidence type="ECO:0008006" key="5">
    <source>
        <dbReference type="Google" id="ProtNLM"/>
    </source>
</evidence>
<evidence type="ECO:0000313" key="3">
    <source>
        <dbReference type="EMBL" id="SDP66606.1"/>
    </source>
</evidence>
<accession>A0A1H0UL56</accession>
<name>A0A1H0UL56_9BACT</name>
<keyword evidence="2" id="KW-0812">Transmembrane</keyword>
<keyword evidence="1" id="KW-0175">Coiled coil</keyword>